<dbReference type="InterPro" id="IPR036179">
    <property type="entry name" value="Ig-like_dom_sf"/>
</dbReference>
<dbReference type="AlphaFoldDB" id="A0A3Q3W2P8"/>
<dbReference type="CDD" id="cd00096">
    <property type="entry name" value="Ig"/>
    <property type="match status" value="2"/>
</dbReference>
<dbReference type="Ensembl" id="ENSMMOT00000008435.1">
    <property type="protein sequence ID" value="ENSMMOP00000008283.1"/>
    <property type="gene ID" value="ENSMMOG00000006415.1"/>
</dbReference>
<evidence type="ECO:0000256" key="4">
    <source>
        <dbReference type="ARBA" id="ARBA00023319"/>
    </source>
</evidence>
<dbReference type="InterPro" id="IPR051170">
    <property type="entry name" value="Neural/epithelial_adhesion"/>
</dbReference>
<keyword evidence="3" id="KW-1015">Disulfide bond</keyword>
<evidence type="ECO:0000313" key="6">
    <source>
        <dbReference type="Ensembl" id="ENSMMOP00000008283.1"/>
    </source>
</evidence>
<evidence type="ECO:0000313" key="7">
    <source>
        <dbReference type="Proteomes" id="UP000261620"/>
    </source>
</evidence>
<feature type="domain" description="Ig-like" evidence="5">
    <location>
        <begin position="1"/>
        <end position="69"/>
    </location>
</feature>
<feature type="domain" description="Ig-like" evidence="5">
    <location>
        <begin position="74"/>
        <end position="163"/>
    </location>
</feature>
<dbReference type="InterPro" id="IPR003599">
    <property type="entry name" value="Ig_sub"/>
</dbReference>
<keyword evidence="1" id="KW-0732">Signal</keyword>
<dbReference type="PROSITE" id="PS50835">
    <property type="entry name" value="IG_LIKE"/>
    <property type="match status" value="2"/>
</dbReference>
<dbReference type="InterPro" id="IPR003598">
    <property type="entry name" value="Ig_sub2"/>
</dbReference>
<dbReference type="PANTHER" id="PTHR12231:SF261">
    <property type="entry name" value="IG-LIKE DOMAIN-CONTAINING PROTEIN"/>
    <property type="match status" value="1"/>
</dbReference>
<name>A0A3Q3W2P8_MOLML</name>
<dbReference type="STRING" id="94237.ENSMMOP00000008283"/>
<dbReference type="OMA" id="CLIYSAW"/>
<dbReference type="GO" id="GO:0043005">
    <property type="term" value="C:neuron projection"/>
    <property type="evidence" value="ECO:0007669"/>
    <property type="project" value="TreeGrafter"/>
</dbReference>
<dbReference type="PANTHER" id="PTHR12231">
    <property type="entry name" value="CTX-RELATED TYPE I TRANSMEMBRANE PROTEIN"/>
    <property type="match status" value="1"/>
</dbReference>
<dbReference type="InterPro" id="IPR013783">
    <property type="entry name" value="Ig-like_fold"/>
</dbReference>
<evidence type="ECO:0000256" key="2">
    <source>
        <dbReference type="ARBA" id="ARBA00022737"/>
    </source>
</evidence>
<dbReference type="SMART" id="SM00409">
    <property type="entry name" value="IG"/>
    <property type="match status" value="1"/>
</dbReference>
<reference evidence="6" key="1">
    <citation type="submission" date="2025-08" db="UniProtKB">
        <authorList>
            <consortium name="Ensembl"/>
        </authorList>
    </citation>
    <scope>IDENTIFICATION</scope>
</reference>
<evidence type="ECO:0000256" key="3">
    <source>
        <dbReference type="ARBA" id="ARBA00023157"/>
    </source>
</evidence>
<proteinExistence type="predicted"/>
<dbReference type="Pfam" id="PF13927">
    <property type="entry name" value="Ig_3"/>
    <property type="match status" value="1"/>
</dbReference>
<keyword evidence="7" id="KW-1185">Reference proteome</keyword>
<dbReference type="Gene3D" id="2.60.40.10">
    <property type="entry name" value="Immunoglobulins"/>
    <property type="match status" value="2"/>
</dbReference>
<dbReference type="SUPFAM" id="SSF48726">
    <property type="entry name" value="Immunoglobulin"/>
    <property type="match status" value="2"/>
</dbReference>
<dbReference type="SMART" id="SM00408">
    <property type="entry name" value="IGc2"/>
    <property type="match status" value="2"/>
</dbReference>
<evidence type="ECO:0000259" key="5">
    <source>
        <dbReference type="PROSITE" id="PS50835"/>
    </source>
</evidence>
<sequence>YSGMCSTLPHVTWILPNGTPLRSGAQLSKFFHRPDGSLIISNPSVAEAGLYRCTGRNFQGLVERAVTLSPGRKPEITNRYNSPVNVMIGDRLLLHCVTSSEPLSLTWTLPSGVLLHKSQRAGRYVVLANGTLAIQQVSVYDRGSYVCRAANEYGSSVLSASVLVIAYPPRITSGPPAVTNFVSLTLILTEYVFSLWFCFAHVTNTSFKILSGCSGSCAVNFGPLDHLPLWELHAAEVCLIYSAWVR</sequence>
<evidence type="ECO:0000256" key="1">
    <source>
        <dbReference type="ARBA" id="ARBA00022729"/>
    </source>
</evidence>
<organism evidence="6 7">
    <name type="scientific">Mola mola</name>
    <name type="common">Ocean sunfish</name>
    <name type="synonym">Tetraodon mola</name>
    <dbReference type="NCBI Taxonomy" id="94237"/>
    <lineage>
        <taxon>Eukaryota</taxon>
        <taxon>Metazoa</taxon>
        <taxon>Chordata</taxon>
        <taxon>Craniata</taxon>
        <taxon>Vertebrata</taxon>
        <taxon>Euteleostomi</taxon>
        <taxon>Actinopterygii</taxon>
        <taxon>Neopterygii</taxon>
        <taxon>Teleostei</taxon>
        <taxon>Neoteleostei</taxon>
        <taxon>Acanthomorphata</taxon>
        <taxon>Eupercaria</taxon>
        <taxon>Tetraodontiformes</taxon>
        <taxon>Molidae</taxon>
        <taxon>Mola</taxon>
    </lineage>
</organism>
<dbReference type="Proteomes" id="UP000261620">
    <property type="component" value="Unplaced"/>
</dbReference>
<dbReference type="InterPro" id="IPR007110">
    <property type="entry name" value="Ig-like_dom"/>
</dbReference>
<keyword evidence="4" id="KW-0393">Immunoglobulin domain</keyword>
<keyword evidence="2" id="KW-0677">Repeat</keyword>
<reference evidence="6" key="2">
    <citation type="submission" date="2025-09" db="UniProtKB">
        <authorList>
            <consortium name="Ensembl"/>
        </authorList>
    </citation>
    <scope>IDENTIFICATION</scope>
</reference>
<protein>
    <recommendedName>
        <fullName evidence="5">Ig-like domain-containing protein</fullName>
    </recommendedName>
</protein>
<accession>A0A3Q3W2P8</accession>